<organism evidence="1 2">
    <name type="scientific">Christiangramia fulva</name>
    <dbReference type="NCBI Taxonomy" id="2126553"/>
    <lineage>
        <taxon>Bacteria</taxon>
        <taxon>Pseudomonadati</taxon>
        <taxon>Bacteroidota</taxon>
        <taxon>Flavobacteriia</taxon>
        <taxon>Flavobacteriales</taxon>
        <taxon>Flavobacteriaceae</taxon>
        <taxon>Christiangramia</taxon>
    </lineage>
</organism>
<dbReference type="OrthoDB" id="1493875at2"/>
<dbReference type="Proteomes" id="UP000241507">
    <property type="component" value="Chromosome"/>
</dbReference>
<accession>A0A2R3Z8M3</accession>
<sequence length="138" mass="15535">MLKLFKNIINFLLAVAVVFSTLSFSVNKHYCGKVLVDKAVFNKAKACCFETPGQENRKESFTNKNCCSNTQVFINGQNELKNSFPTIYPPVCLVPSLSLSNLEFKLNFFGIPGKKIAIDYPPPGLKHPLFVYFDTFLI</sequence>
<dbReference type="AlphaFoldDB" id="A0A2R3Z8M3"/>
<dbReference type="Pfam" id="PF26622">
    <property type="entry name" value="DUF8199"/>
    <property type="match status" value="1"/>
</dbReference>
<dbReference type="InterPro" id="IPR058060">
    <property type="entry name" value="HYC_CC_PP"/>
</dbReference>
<dbReference type="InterPro" id="IPR058512">
    <property type="entry name" value="DUF8199"/>
</dbReference>
<reference evidence="2" key="1">
    <citation type="submission" date="2018-03" db="EMBL/GenBank/DDBJ databases">
        <title>Gramella fulva sp. nov., isolated from a dry surface of tidal flat.</title>
        <authorList>
            <person name="Hwang S.H."/>
            <person name="Hwang W.M."/>
            <person name="Kang K."/>
            <person name="Ahn T.-Y."/>
        </authorList>
    </citation>
    <scope>NUCLEOTIDE SEQUENCE [LARGE SCALE GENOMIC DNA]</scope>
    <source>
        <strain evidence="2">SH35</strain>
    </source>
</reference>
<keyword evidence="2" id="KW-1185">Reference proteome</keyword>
<evidence type="ECO:0000313" key="2">
    <source>
        <dbReference type="Proteomes" id="UP000241507"/>
    </source>
</evidence>
<evidence type="ECO:0008006" key="3">
    <source>
        <dbReference type="Google" id="ProtNLM"/>
    </source>
</evidence>
<dbReference type="EMBL" id="CP028136">
    <property type="protein sequence ID" value="AVR46552.1"/>
    <property type="molecule type" value="Genomic_DNA"/>
</dbReference>
<gene>
    <name evidence="1" type="ORF">C7S20_15485</name>
</gene>
<dbReference type="NCBIfam" id="NF047658">
    <property type="entry name" value="HYC_CC_PP"/>
    <property type="match status" value="1"/>
</dbReference>
<dbReference type="RefSeq" id="WP_107013325.1">
    <property type="nucleotide sequence ID" value="NZ_CP028136.1"/>
</dbReference>
<protein>
    <recommendedName>
        <fullName evidence="3">Secreted protein</fullName>
    </recommendedName>
</protein>
<evidence type="ECO:0000313" key="1">
    <source>
        <dbReference type="EMBL" id="AVR46552.1"/>
    </source>
</evidence>
<name>A0A2R3Z8M3_9FLAO</name>
<proteinExistence type="predicted"/>
<dbReference type="KEGG" id="grs:C7S20_15485"/>